<evidence type="ECO:0000256" key="4">
    <source>
        <dbReference type="SAM" id="SignalP"/>
    </source>
</evidence>
<protein>
    <submittedName>
        <fullName evidence="6">Sugar ABC transporter substrate-binding protein</fullName>
    </submittedName>
</protein>
<proteinExistence type="predicted"/>
<organism evidence="6 7">
    <name type="scientific">Cellulomonas terrae</name>
    <dbReference type="NCBI Taxonomy" id="311234"/>
    <lineage>
        <taxon>Bacteria</taxon>
        <taxon>Bacillati</taxon>
        <taxon>Actinomycetota</taxon>
        <taxon>Actinomycetes</taxon>
        <taxon>Micrococcales</taxon>
        <taxon>Cellulomonadaceae</taxon>
        <taxon>Cellulomonas</taxon>
    </lineage>
</organism>
<accession>A0A511JQF7</accession>
<evidence type="ECO:0000256" key="2">
    <source>
        <dbReference type="ARBA" id="ARBA00022729"/>
    </source>
</evidence>
<sequence>MRRSMILATAAVMASGLLLAGCGSDTPSGDSTESGDGGGTTPKVGVILPDTKSSARWETADAKYLEEAFTAAGVEFDIQNAQGDVSQFQTIADQMITSGVNVLMIVNLDSGSGKAVLQKAQAQGIATIDYDRLTLGGGADFYVSFDNVKVGQLQGEGLAKCLADAGKTTGNIAFLNGSPTDNNATLFKEGAATALGLAEAPDPVNLKGQTATVDGAEYAVVADQAVEKWDNQIAGTIFEQMWTENAGKIDGVLAANDGLGNAAIAILKKNGANGTVPVTGQDATDQGLQNILAGDQCMTVYKAVKKEADAASALAVALAKGEDTADLATGTVTDTETNEEVASVLLDPEAIFFDSVKNVIADGYTTKENVCTAELEAKCTEAGIS</sequence>
<comment type="subcellular location">
    <subcellularLocation>
        <location evidence="1">Cell envelope</location>
    </subcellularLocation>
</comment>
<keyword evidence="2 4" id="KW-0732">Signal</keyword>
<feature type="compositionally biased region" description="Low complexity" evidence="3">
    <location>
        <begin position="24"/>
        <end position="34"/>
    </location>
</feature>
<dbReference type="EMBL" id="BJWH01000026">
    <property type="protein sequence ID" value="GEM00086.1"/>
    <property type="molecule type" value="Genomic_DNA"/>
</dbReference>
<comment type="caution">
    <text evidence="6">The sequence shown here is derived from an EMBL/GenBank/DDBJ whole genome shotgun (WGS) entry which is preliminary data.</text>
</comment>
<evidence type="ECO:0000256" key="1">
    <source>
        <dbReference type="ARBA" id="ARBA00004196"/>
    </source>
</evidence>
<dbReference type="Pfam" id="PF13407">
    <property type="entry name" value="Peripla_BP_4"/>
    <property type="match status" value="1"/>
</dbReference>
<evidence type="ECO:0000313" key="7">
    <source>
        <dbReference type="Proteomes" id="UP000321049"/>
    </source>
</evidence>
<dbReference type="PROSITE" id="PS51257">
    <property type="entry name" value="PROKAR_LIPOPROTEIN"/>
    <property type="match status" value="1"/>
</dbReference>
<dbReference type="Gene3D" id="3.40.50.2300">
    <property type="match status" value="2"/>
</dbReference>
<dbReference type="InterPro" id="IPR025997">
    <property type="entry name" value="SBP_2_dom"/>
</dbReference>
<feature type="chain" id="PRO_5038776607" evidence="4">
    <location>
        <begin position="21"/>
        <end position="385"/>
    </location>
</feature>
<dbReference type="OrthoDB" id="9773673at2"/>
<feature type="signal peptide" evidence="4">
    <location>
        <begin position="1"/>
        <end position="20"/>
    </location>
</feature>
<evidence type="ECO:0000256" key="3">
    <source>
        <dbReference type="SAM" id="MobiDB-lite"/>
    </source>
</evidence>
<evidence type="ECO:0000313" key="6">
    <source>
        <dbReference type="EMBL" id="GEM00086.1"/>
    </source>
</evidence>
<dbReference type="SUPFAM" id="SSF53822">
    <property type="entry name" value="Periplasmic binding protein-like I"/>
    <property type="match status" value="1"/>
</dbReference>
<gene>
    <name evidence="6" type="ORF">CTE05_36320</name>
</gene>
<reference evidence="6 7" key="1">
    <citation type="submission" date="2019-07" db="EMBL/GenBank/DDBJ databases">
        <title>Whole genome shotgun sequence of Cellulomonas terrae NBRC 100819.</title>
        <authorList>
            <person name="Hosoyama A."/>
            <person name="Uohara A."/>
            <person name="Ohji S."/>
            <person name="Ichikawa N."/>
        </authorList>
    </citation>
    <scope>NUCLEOTIDE SEQUENCE [LARGE SCALE GENOMIC DNA]</scope>
    <source>
        <strain evidence="6 7">NBRC 100819</strain>
    </source>
</reference>
<dbReference type="Proteomes" id="UP000321049">
    <property type="component" value="Unassembled WGS sequence"/>
</dbReference>
<dbReference type="InterPro" id="IPR050555">
    <property type="entry name" value="Bact_Solute-Bind_Prot2"/>
</dbReference>
<evidence type="ECO:0000259" key="5">
    <source>
        <dbReference type="Pfam" id="PF13407"/>
    </source>
</evidence>
<keyword evidence="7" id="KW-1185">Reference proteome</keyword>
<dbReference type="PANTHER" id="PTHR30036">
    <property type="entry name" value="D-XYLOSE-BINDING PERIPLASMIC PROTEIN"/>
    <property type="match status" value="1"/>
</dbReference>
<dbReference type="PANTHER" id="PTHR30036:SF1">
    <property type="entry name" value="D-XYLOSE-BINDING PERIPLASMIC PROTEIN"/>
    <property type="match status" value="1"/>
</dbReference>
<feature type="domain" description="Periplasmic binding protein" evidence="5">
    <location>
        <begin position="47"/>
        <end position="322"/>
    </location>
</feature>
<dbReference type="AlphaFoldDB" id="A0A511JQF7"/>
<dbReference type="GO" id="GO:0030288">
    <property type="term" value="C:outer membrane-bounded periplasmic space"/>
    <property type="evidence" value="ECO:0007669"/>
    <property type="project" value="TreeGrafter"/>
</dbReference>
<name>A0A511JQF7_9CELL</name>
<feature type="region of interest" description="Disordered" evidence="3">
    <location>
        <begin position="24"/>
        <end position="46"/>
    </location>
</feature>
<dbReference type="InterPro" id="IPR028082">
    <property type="entry name" value="Peripla_BP_I"/>
</dbReference>
<dbReference type="GO" id="GO:0030246">
    <property type="term" value="F:carbohydrate binding"/>
    <property type="evidence" value="ECO:0007669"/>
    <property type="project" value="TreeGrafter"/>
</dbReference>